<reference evidence="3" key="1">
    <citation type="submission" date="2005-09" db="EMBL/GenBank/DDBJ databases">
        <authorList>
            <person name="Mural R.J."/>
            <person name="Li P.W."/>
            <person name="Adams M.D."/>
            <person name="Amanatides P.G."/>
            <person name="Baden-Tillson H."/>
            <person name="Barnstead M."/>
            <person name="Chin S.H."/>
            <person name="Dew I."/>
            <person name="Evans C.A."/>
            <person name="Ferriera S."/>
            <person name="Flanigan M."/>
            <person name="Fosler C."/>
            <person name="Glodek A."/>
            <person name="Gu Z."/>
            <person name="Holt R.A."/>
            <person name="Jennings D."/>
            <person name="Kraft C.L."/>
            <person name="Lu F."/>
            <person name="Nguyen T."/>
            <person name="Nusskern D.R."/>
            <person name="Pfannkoch C.M."/>
            <person name="Sitter C."/>
            <person name="Sutton G.G."/>
            <person name="Venter J.C."/>
            <person name="Wang Z."/>
            <person name="Woodage T."/>
            <person name="Zheng X.H."/>
            <person name="Zhong F."/>
        </authorList>
    </citation>
    <scope>NUCLEOTIDE SEQUENCE [LARGE SCALE GENOMIC DNA]</scope>
    <source>
        <strain>BN</strain>
        <strain evidence="3">Sprague-Dawley</strain>
    </source>
</reference>
<dbReference type="Proteomes" id="UP000234681">
    <property type="component" value="Chromosome 2"/>
</dbReference>
<evidence type="ECO:0000313" key="2">
    <source>
        <dbReference type="EMBL" id="EDL82326.1"/>
    </source>
</evidence>
<protein>
    <submittedName>
        <fullName evidence="2">RCG29048</fullName>
    </submittedName>
</protein>
<organism evidence="2 3">
    <name type="scientific">Rattus norvegicus</name>
    <name type="common">Rat</name>
    <dbReference type="NCBI Taxonomy" id="10116"/>
    <lineage>
        <taxon>Eukaryota</taxon>
        <taxon>Metazoa</taxon>
        <taxon>Chordata</taxon>
        <taxon>Craniata</taxon>
        <taxon>Vertebrata</taxon>
        <taxon>Euteleostomi</taxon>
        <taxon>Mammalia</taxon>
        <taxon>Eutheria</taxon>
        <taxon>Euarchontoglires</taxon>
        <taxon>Glires</taxon>
        <taxon>Rodentia</taxon>
        <taxon>Myomorpha</taxon>
        <taxon>Muroidea</taxon>
        <taxon>Muridae</taxon>
        <taxon>Murinae</taxon>
        <taxon>Rattus</taxon>
    </lineage>
</organism>
<dbReference type="AlphaFoldDB" id="A6HW40"/>
<evidence type="ECO:0000313" key="3">
    <source>
        <dbReference type="Proteomes" id="UP000234681"/>
    </source>
</evidence>
<sequence length="104" mass="12406">MASPWATSPWSCLQSSKDSRKLPCSEHWGERTWIERFPLSQNYSRIRVPGWQLHVPLVVGPSTERSLRMRIVEAYRSWHLVHGKCWIKHKRMICWMTSMLSLER</sequence>
<name>A6HW40_RAT</name>
<proteinExistence type="predicted"/>
<feature type="region of interest" description="Disordered" evidence="1">
    <location>
        <begin position="1"/>
        <end position="21"/>
    </location>
</feature>
<feature type="compositionally biased region" description="Polar residues" evidence="1">
    <location>
        <begin position="1"/>
        <end position="16"/>
    </location>
</feature>
<evidence type="ECO:0000256" key="1">
    <source>
        <dbReference type="SAM" id="MobiDB-lite"/>
    </source>
</evidence>
<gene>
    <name evidence="2" type="ORF">rCG_29048</name>
</gene>
<dbReference type="EMBL" id="CH473952">
    <property type="protein sequence ID" value="EDL82326.1"/>
    <property type="molecule type" value="Genomic_DNA"/>
</dbReference>
<accession>A6HW40</accession>